<dbReference type="RefSeq" id="WP_091409359.1">
    <property type="nucleotide sequence ID" value="NZ_LT629749.1"/>
</dbReference>
<organism evidence="2 3">
    <name type="scientific">Friedmanniella luteola</name>
    <dbReference type="NCBI Taxonomy" id="546871"/>
    <lineage>
        <taxon>Bacteria</taxon>
        <taxon>Bacillati</taxon>
        <taxon>Actinomycetota</taxon>
        <taxon>Actinomycetes</taxon>
        <taxon>Propionibacteriales</taxon>
        <taxon>Nocardioidaceae</taxon>
        <taxon>Friedmanniella</taxon>
    </lineage>
</organism>
<dbReference type="EMBL" id="LT629749">
    <property type="protein sequence ID" value="SDR76127.1"/>
    <property type="molecule type" value="Genomic_DNA"/>
</dbReference>
<feature type="region of interest" description="Disordered" evidence="1">
    <location>
        <begin position="1"/>
        <end position="21"/>
    </location>
</feature>
<reference evidence="2 3" key="1">
    <citation type="submission" date="2016-10" db="EMBL/GenBank/DDBJ databases">
        <authorList>
            <person name="de Groot N.N."/>
        </authorList>
    </citation>
    <scope>NUCLEOTIDE SEQUENCE [LARGE SCALE GENOMIC DNA]</scope>
    <source>
        <strain evidence="2 3">DSM 21741</strain>
    </source>
</reference>
<gene>
    <name evidence="2" type="ORF">SAMN04488543_0363</name>
</gene>
<sequence>MPEGDGAADGEPVARGVDPLAVGGPEAVVAGLGAAEGAPVPAADGVGEPAGAVAPGGGLSGVPQAVATRAQPSAIVVRASRSP</sequence>
<protein>
    <submittedName>
        <fullName evidence="2">Uncharacterized protein</fullName>
    </submittedName>
</protein>
<keyword evidence="3" id="KW-1185">Reference proteome</keyword>
<evidence type="ECO:0000256" key="1">
    <source>
        <dbReference type="SAM" id="MobiDB-lite"/>
    </source>
</evidence>
<dbReference type="STRING" id="546871.SAMN04488543_0363"/>
<dbReference type="AlphaFoldDB" id="A0A1H1LP26"/>
<proteinExistence type="predicted"/>
<evidence type="ECO:0000313" key="2">
    <source>
        <dbReference type="EMBL" id="SDR76127.1"/>
    </source>
</evidence>
<name>A0A1H1LP26_9ACTN</name>
<dbReference type="Proteomes" id="UP000199092">
    <property type="component" value="Chromosome I"/>
</dbReference>
<evidence type="ECO:0000313" key="3">
    <source>
        <dbReference type="Proteomes" id="UP000199092"/>
    </source>
</evidence>
<accession>A0A1H1LP26</accession>